<feature type="non-terminal residue" evidence="3">
    <location>
        <position position="166"/>
    </location>
</feature>
<dbReference type="PANTHER" id="PTHR30093">
    <property type="entry name" value="GENERAL SECRETION PATHWAY PROTEIN G"/>
    <property type="match status" value="1"/>
</dbReference>
<reference evidence="3" key="2">
    <citation type="journal article" date="2014" name="ISME J.">
        <title>Microbial stratification in low pH oxic and suboxic macroscopic growths along an acid mine drainage.</title>
        <authorList>
            <person name="Mendez-Garcia C."/>
            <person name="Mesa V."/>
            <person name="Sprenger R.R."/>
            <person name="Richter M."/>
            <person name="Diez M.S."/>
            <person name="Solano J."/>
            <person name="Bargiela R."/>
            <person name="Golyshina O.V."/>
            <person name="Manteca A."/>
            <person name="Ramos J.L."/>
            <person name="Gallego J.R."/>
            <person name="Llorente I."/>
            <person name="Martins Dos Santos V.A."/>
            <person name="Jensen O.N."/>
            <person name="Pelaez A.I."/>
            <person name="Sanchez J."/>
            <person name="Ferrer M."/>
        </authorList>
    </citation>
    <scope>NUCLEOTIDE SEQUENCE</scope>
</reference>
<dbReference type="GO" id="GO:0009289">
    <property type="term" value="C:pilus"/>
    <property type="evidence" value="ECO:0007669"/>
    <property type="project" value="InterPro"/>
</dbReference>
<dbReference type="PANTHER" id="PTHR30093:SF34">
    <property type="entry name" value="PREPILIN PEPTIDASE-DEPENDENT PROTEIN D"/>
    <property type="match status" value="1"/>
</dbReference>
<dbReference type="Gene3D" id="3.30.700.10">
    <property type="entry name" value="Glycoprotein, Type 4 Pilin"/>
    <property type="match status" value="1"/>
</dbReference>
<dbReference type="GO" id="GO:0007155">
    <property type="term" value="P:cell adhesion"/>
    <property type="evidence" value="ECO:0007669"/>
    <property type="project" value="InterPro"/>
</dbReference>
<reference evidence="3" key="1">
    <citation type="submission" date="2013-08" db="EMBL/GenBank/DDBJ databases">
        <authorList>
            <person name="Mendez C."/>
            <person name="Richter M."/>
            <person name="Ferrer M."/>
            <person name="Sanchez J."/>
        </authorList>
    </citation>
    <scope>NUCLEOTIDE SEQUENCE</scope>
</reference>
<keyword evidence="2" id="KW-0472">Membrane</keyword>
<gene>
    <name evidence="3" type="ORF">B2A_05136</name>
</gene>
<evidence type="ECO:0000256" key="1">
    <source>
        <dbReference type="ARBA" id="ARBA00022481"/>
    </source>
</evidence>
<sequence length="166" mass="17032">MKSVQKGFTLIELMIVIAIIGILAAIAIPAYQNYVIRAQATEGSSIIGSLETAFEECYANTGTAATCNTNAAVGIPTTKKIAGTYVKSAQLGNYGQITVTYNTNANADIANGTVVWTPYKSTDGDITWLCNDGTATANSIATGLVPVTGGSTPGKGSIVNGSYLPA</sequence>
<dbReference type="InterPro" id="IPR012902">
    <property type="entry name" value="N_methyl_site"/>
</dbReference>
<keyword evidence="1" id="KW-0488">Methylation</keyword>
<dbReference type="Pfam" id="PF00114">
    <property type="entry name" value="Pilin"/>
    <property type="match status" value="1"/>
</dbReference>
<feature type="transmembrane region" description="Helical" evidence="2">
    <location>
        <begin position="7"/>
        <end position="31"/>
    </location>
</feature>
<organism evidence="3">
    <name type="scientific">mine drainage metagenome</name>
    <dbReference type="NCBI Taxonomy" id="410659"/>
    <lineage>
        <taxon>unclassified sequences</taxon>
        <taxon>metagenomes</taxon>
        <taxon>ecological metagenomes</taxon>
    </lineage>
</organism>
<keyword evidence="2" id="KW-0812">Transmembrane</keyword>
<proteinExistence type="predicted"/>
<dbReference type="InterPro" id="IPR045584">
    <property type="entry name" value="Pilin-like"/>
</dbReference>
<keyword evidence="2" id="KW-1133">Transmembrane helix</keyword>
<accession>T1AHL5</accession>
<dbReference type="SUPFAM" id="SSF54523">
    <property type="entry name" value="Pili subunits"/>
    <property type="match status" value="1"/>
</dbReference>
<evidence type="ECO:0000313" key="3">
    <source>
        <dbReference type="EMBL" id="EQD56692.1"/>
    </source>
</evidence>
<dbReference type="EMBL" id="AUZZ01003532">
    <property type="protein sequence ID" value="EQD56692.1"/>
    <property type="molecule type" value="Genomic_DNA"/>
</dbReference>
<dbReference type="Pfam" id="PF07963">
    <property type="entry name" value="N_methyl"/>
    <property type="match status" value="1"/>
</dbReference>
<protein>
    <submittedName>
        <fullName evidence="3">PilA2</fullName>
    </submittedName>
</protein>
<dbReference type="AlphaFoldDB" id="T1AHL5"/>
<evidence type="ECO:0000256" key="2">
    <source>
        <dbReference type="SAM" id="Phobius"/>
    </source>
</evidence>
<dbReference type="InterPro" id="IPR001082">
    <property type="entry name" value="Pilin"/>
</dbReference>
<name>T1AHL5_9ZZZZ</name>
<comment type="caution">
    <text evidence="3">The sequence shown here is derived from an EMBL/GenBank/DDBJ whole genome shotgun (WGS) entry which is preliminary data.</text>
</comment>
<dbReference type="PROSITE" id="PS00409">
    <property type="entry name" value="PROKAR_NTER_METHYL"/>
    <property type="match status" value="1"/>
</dbReference>
<dbReference type="NCBIfam" id="TIGR02532">
    <property type="entry name" value="IV_pilin_GFxxxE"/>
    <property type="match status" value="1"/>
</dbReference>